<protein>
    <submittedName>
        <fullName evidence="1">Putative tail terminator protein</fullName>
    </submittedName>
</protein>
<dbReference type="InterPro" id="IPR056418">
    <property type="entry name" value="Phage_tail_terminator_p142"/>
</dbReference>
<dbReference type="GeneID" id="40097231"/>
<organism evidence="1 2">
    <name type="scientific">Proteus phage PM135</name>
    <dbReference type="NCBI Taxonomy" id="2048008"/>
    <lineage>
        <taxon>Viruses</taxon>
        <taxon>Duplodnaviria</taxon>
        <taxon>Heunggongvirae</taxon>
        <taxon>Uroviricota</taxon>
        <taxon>Caudoviricetes</taxon>
        <taxon>Demerecviridae</taxon>
        <taxon>Novosibvirus</taxon>
        <taxon>Novosibvirus PM135</taxon>
    </lineage>
</organism>
<dbReference type="EMBL" id="MG030347">
    <property type="protein sequence ID" value="ATW69894.1"/>
    <property type="molecule type" value="Genomic_DNA"/>
</dbReference>
<dbReference type="RefSeq" id="YP_009620578.1">
    <property type="nucleotide sequence ID" value="NC_042090.1"/>
</dbReference>
<evidence type="ECO:0000313" key="2">
    <source>
        <dbReference type="Proteomes" id="UP000241842"/>
    </source>
</evidence>
<name>A0A2H4PRG0_9CAUD</name>
<dbReference type="KEGG" id="vg:40097231"/>
<reference evidence="2" key="1">
    <citation type="submission" date="2017-10" db="EMBL/GenBank/DDBJ databases">
        <title>Isolation and characterization of a group of new proteus bacteriophages.</title>
        <authorList>
            <person name="Kozlova Y.N."/>
            <person name="Morozova V.V."/>
            <person name="Babkin I.V."/>
            <person name="Tikunova N.V."/>
            <person name="Bokovaya O.V."/>
            <person name="Shedko E.D."/>
        </authorList>
    </citation>
    <scope>NUCLEOTIDE SEQUENCE [LARGE SCALE GENOMIC DNA]</scope>
</reference>
<dbReference type="Proteomes" id="UP000241842">
    <property type="component" value="Segment"/>
</dbReference>
<proteinExistence type="predicted"/>
<dbReference type="Pfam" id="PF23818">
    <property type="entry name" value="Phage_tail_terminator_7"/>
    <property type="match status" value="1"/>
</dbReference>
<accession>A0A2H4PRG0</accession>
<evidence type="ECO:0000313" key="1">
    <source>
        <dbReference type="EMBL" id="ATW69894.1"/>
    </source>
</evidence>
<dbReference type="OrthoDB" id="10453at10239"/>
<sequence>MIASASARIAIVNSMKALLANTLDGTNPEFTTNLDGLVSSLPKRFEDIKEFPYVVIYPGDESFEYLPSAQQWSYFDVSILIYTRQADDEERLIEQESLISDIKTLLDMNPKIRYNVTSSGENIPMHTTDVKVGSVSTDKGLFAPFGFAELTLTVKYQPMRRVFNE</sequence>
<keyword evidence="2" id="KW-1185">Reference proteome</keyword>